<name>A0AA39F8B5_9HYME</name>
<dbReference type="InterPro" id="IPR003599">
    <property type="entry name" value="Ig_sub"/>
</dbReference>
<dbReference type="EMBL" id="JAQQBS010001422">
    <property type="protein sequence ID" value="KAK0164701.1"/>
    <property type="molecule type" value="Genomic_DNA"/>
</dbReference>
<dbReference type="SUPFAM" id="SSF48726">
    <property type="entry name" value="Immunoglobulin"/>
    <property type="match status" value="5"/>
</dbReference>
<dbReference type="Pfam" id="PF00047">
    <property type="entry name" value="ig"/>
    <property type="match status" value="1"/>
</dbReference>
<keyword evidence="4 7" id="KW-0472">Membrane</keyword>
<dbReference type="InterPro" id="IPR036179">
    <property type="entry name" value="Ig-like_dom_sf"/>
</dbReference>
<reference evidence="9" key="1">
    <citation type="journal article" date="2023" name="bioRxiv">
        <title>Scaffold-level genome assemblies of two parasitoid biocontrol wasps reveal the parthenogenesis mechanism and an associated novel virus.</title>
        <authorList>
            <person name="Inwood S."/>
            <person name="Skelly J."/>
            <person name="Guhlin J."/>
            <person name="Harrop T."/>
            <person name="Goldson S."/>
            <person name="Dearden P."/>
        </authorList>
    </citation>
    <scope>NUCLEOTIDE SEQUENCE</scope>
    <source>
        <strain evidence="9">Irish</strain>
        <tissue evidence="9">Whole body</tissue>
    </source>
</reference>
<feature type="domain" description="Ig-like" evidence="8">
    <location>
        <begin position="559"/>
        <end position="652"/>
    </location>
</feature>
<evidence type="ECO:0000256" key="4">
    <source>
        <dbReference type="ARBA" id="ARBA00023136"/>
    </source>
</evidence>
<dbReference type="SMART" id="SM00409">
    <property type="entry name" value="IG"/>
    <property type="match status" value="5"/>
</dbReference>
<keyword evidence="10" id="KW-1185">Reference proteome</keyword>
<evidence type="ECO:0000256" key="2">
    <source>
        <dbReference type="ARBA" id="ARBA00022692"/>
    </source>
</evidence>
<evidence type="ECO:0000256" key="6">
    <source>
        <dbReference type="SAM" id="MobiDB-lite"/>
    </source>
</evidence>
<dbReference type="PROSITE" id="PS50835">
    <property type="entry name" value="IG_LIKE"/>
    <property type="match status" value="5"/>
</dbReference>
<keyword evidence="3 7" id="KW-1133">Transmembrane helix</keyword>
<dbReference type="InterPro" id="IPR013783">
    <property type="entry name" value="Ig-like_fold"/>
</dbReference>
<evidence type="ECO:0000256" key="1">
    <source>
        <dbReference type="ARBA" id="ARBA00004167"/>
    </source>
</evidence>
<feature type="domain" description="Ig-like" evidence="8">
    <location>
        <begin position="61"/>
        <end position="175"/>
    </location>
</feature>
<dbReference type="InterPro" id="IPR007110">
    <property type="entry name" value="Ig-like_dom"/>
</dbReference>
<evidence type="ECO:0000313" key="9">
    <source>
        <dbReference type="EMBL" id="KAK0164701.1"/>
    </source>
</evidence>
<comment type="caution">
    <text evidence="9">The sequence shown here is derived from an EMBL/GenBank/DDBJ whole genome shotgun (WGS) entry which is preliminary data.</text>
</comment>
<evidence type="ECO:0000259" key="8">
    <source>
        <dbReference type="PROSITE" id="PS50835"/>
    </source>
</evidence>
<evidence type="ECO:0000313" key="10">
    <source>
        <dbReference type="Proteomes" id="UP001168990"/>
    </source>
</evidence>
<dbReference type="InterPro" id="IPR013162">
    <property type="entry name" value="CD80_C2-set"/>
</dbReference>
<keyword evidence="2 7" id="KW-0812">Transmembrane</keyword>
<organism evidence="9 10">
    <name type="scientific">Microctonus aethiopoides</name>
    <dbReference type="NCBI Taxonomy" id="144406"/>
    <lineage>
        <taxon>Eukaryota</taxon>
        <taxon>Metazoa</taxon>
        <taxon>Ecdysozoa</taxon>
        <taxon>Arthropoda</taxon>
        <taxon>Hexapoda</taxon>
        <taxon>Insecta</taxon>
        <taxon>Pterygota</taxon>
        <taxon>Neoptera</taxon>
        <taxon>Endopterygota</taxon>
        <taxon>Hymenoptera</taxon>
        <taxon>Apocrita</taxon>
        <taxon>Ichneumonoidea</taxon>
        <taxon>Braconidae</taxon>
        <taxon>Euphorinae</taxon>
        <taxon>Microctonus</taxon>
    </lineage>
</organism>
<proteinExistence type="predicted"/>
<feature type="domain" description="Ig-like" evidence="8">
    <location>
        <begin position="470"/>
        <end position="557"/>
    </location>
</feature>
<dbReference type="AlphaFoldDB" id="A0AA39F8B5"/>
<accession>A0AA39F8B5</accession>
<evidence type="ECO:0000256" key="3">
    <source>
        <dbReference type="ARBA" id="ARBA00022989"/>
    </source>
</evidence>
<dbReference type="InterPro" id="IPR013151">
    <property type="entry name" value="Immunoglobulin_dom"/>
</dbReference>
<dbReference type="Gene3D" id="2.60.40.10">
    <property type="entry name" value="Immunoglobulins"/>
    <property type="match status" value="5"/>
</dbReference>
<dbReference type="SMART" id="SM00408">
    <property type="entry name" value="IGc2"/>
    <property type="match status" value="4"/>
</dbReference>
<feature type="transmembrane region" description="Helical" evidence="7">
    <location>
        <begin position="782"/>
        <end position="806"/>
    </location>
</feature>
<sequence length="949" mass="105396">LPLKSKVLLKDIERFWDLDSSPLTCPGYWSQSLITYENGNAPKAYRNQARDFQTLQFARGPLMPLVNISAVEGGAVELPCDITPTGYDALHMVMWFKGHVDGRPLYTVDVRNKAVNDAQHISDTSVFGPRAYFRTTVSHPAVLVLDDIKRHDAAIYRCRVDFRQGQTRSVHYNLSVIVLPEQPVILDRFGRIVNGSIGPEKEGDDLILTCRVTGGSPPPRVRWLVPNVAIEEYVKSAADVTENKLTMRSLQRSHLGLNFTCIASNTNLVSPKKKSVTLDLILKPVTVNISRPPGKVKNNESLQAKHRYDLECETTGSNPPAVITWYKGKRPLKHVREERTQNRTISRVEFVPSVEDNRKSVTCRAENPSVKGLFLEQSWLLDVVYKTKLLSGGYRNTEIEYEHVTVKSREHARVTENNVMSRRKIGTRTRVDEQEKGLTMMIGKRATKKQKLQVMSATRSYKSSMINIHPPIVSLSLGSTLNSEDIKEGDDAYFECHINSNPPISKFIWIHNDDILMHNTSARIILSNQSLVLQSVTRNSAGHYVCAATNTLRETRSSPQFFRVKFAPVCKEDRIVVVGASRGESLNISCRVEADPPVHNFRWKFNNSGETLEVSPQRFTVPMPGDANGISVLKYTPATELDYGTLSCWADNEVGSQAKPCLFQIVAAGKPFPVRNCSLANQTYTSVEVKCIAGYDGGLPQRFVLEVYHGDLDSLPNNRPLYNVSSNDAPIFALSSLKAPVDAGVHVAVYAVNAKGRSQAVVLSEVTFRDAEKRTGQDVGMVLSPLIGIVIGALLTLIFIVLVIVVKARRERMSKSRHQKPAELRELPPQQYQNPSPQQTVETDPDVIPNKFEENLVEVSPPSYPGSYSSGHWVTPGPTPSIDELCHKFTGRPTELRLPSRSTIPTLSNATITGVVVGAGQGVFVAGECLDGEAIKRRLMANRLPESCV</sequence>
<dbReference type="InterPro" id="IPR003598">
    <property type="entry name" value="Ig_sub2"/>
</dbReference>
<gene>
    <name evidence="9" type="ORF">PV328_003292</name>
</gene>
<protein>
    <recommendedName>
        <fullName evidence="8">Ig-like domain-containing protein</fullName>
    </recommendedName>
</protein>
<dbReference type="Pfam" id="PF08205">
    <property type="entry name" value="C2-set_2"/>
    <property type="match status" value="1"/>
</dbReference>
<dbReference type="Proteomes" id="UP001168990">
    <property type="component" value="Unassembled WGS sequence"/>
</dbReference>
<dbReference type="PANTHER" id="PTHR23278:SF31">
    <property type="entry name" value="SIDESTEP II, ISOFORM A"/>
    <property type="match status" value="1"/>
</dbReference>
<feature type="domain" description="Ig-like" evidence="8">
    <location>
        <begin position="284"/>
        <end position="367"/>
    </location>
</feature>
<keyword evidence="5" id="KW-1015">Disulfide bond</keyword>
<feature type="compositionally biased region" description="Low complexity" evidence="6">
    <location>
        <begin position="828"/>
        <end position="839"/>
    </location>
</feature>
<evidence type="ECO:0000256" key="5">
    <source>
        <dbReference type="ARBA" id="ARBA00023157"/>
    </source>
</evidence>
<dbReference type="Pfam" id="PF07686">
    <property type="entry name" value="V-set"/>
    <property type="match status" value="1"/>
</dbReference>
<dbReference type="GO" id="GO:0016020">
    <property type="term" value="C:membrane"/>
    <property type="evidence" value="ECO:0007669"/>
    <property type="project" value="UniProtKB-SubCell"/>
</dbReference>
<feature type="domain" description="Ig-like" evidence="8">
    <location>
        <begin position="183"/>
        <end position="277"/>
    </location>
</feature>
<reference evidence="9" key="2">
    <citation type="submission" date="2023-03" db="EMBL/GenBank/DDBJ databases">
        <authorList>
            <person name="Inwood S.N."/>
            <person name="Skelly J.G."/>
            <person name="Guhlin J."/>
            <person name="Harrop T.W.R."/>
            <person name="Goldson S.G."/>
            <person name="Dearden P.K."/>
        </authorList>
    </citation>
    <scope>NUCLEOTIDE SEQUENCE</scope>
    <source>
        <strain evidence="9">Irish</strain>
        <tissue evidence="9">Whole body</tissue>
    </source>
</reference>
<feature type="region of interest" description="Disordered" evidence="6">
    <location>
        <begin position="814"/>
        <end position="842"/>
    </location>
</feature>
<dbReference type="PANTHER" id="PTHR23278">
    <property type="entry name" value="SIDESTEP PROTEIN"/>
    <property type="match status" value="1"/>
</dbReference>
<evidence type="ECO:0000256" key="7">
    <source>
        <dbReference type="SAM" id="Phobius"/>
    </source>
</evidence>
<dbReference type="CDD" id="cd00096">
    <property type="entry name" value="Ig"/>
    <property type="match status" value="1"/>
</dbReference>
<dbReference type="Pfam" id="PF13927">
    <property type="entry name" value="Ig_3"/>
    <property type="match status" value="2"/>
</dbReference>
<comment type="subcellular location">
    <subcellularLocation>
        <location evidence="1">Membrane</location>
        <topology evidence="1">Single-pass membrane protein</topology>
    </subcellularLocation>
</comment>
<feature type="non-terminal residue" evidence="9">
    <location>
        <position position="949"/>
    </location>
</feature>
<dbReference type="InterPro" id="IPR013106">
    <property type="entry name" value="Ig_V-set"/>
</dbReference>